<name>A0ABW2NR60_9BACL</name>
<dbReference type="InterPro" id="IPR037523">
    <property type="entry name" value="VOC_core"/>
</dbReference>
<dbReference type="Pfam" id="PF00903">
    <property type="entry name" value="Glyoxalase"/>
    <property type="match status" value="1"/>
</dbReference>
<dbReference type="InterPro" id="IPR004360">
    <property type="entry name" value="Glyas_Fos-R_dOase_dom"/>
</dbReference>
<dbReference type="SUPFAM" id="SSF54593">
    <property type="entry name" value="Glyoxalase/Bleomycin resistance protein/Dihydroxybiphenyl dioxygenase"/>
    <property type="match status" value="1"/>
</dbReference>
<evidence type="ECO:0000259" key="1">
    <source>
        <dbReference type="PROSITE" id="PS51819"/>
    </source>
</evidence>
<comment type="caution">
    <text evidence="2">The sequence shown here is derived from an EMBL/GenBank/DDBJ whole genome shotgun (WGS) entry which is preliminary data.</text>
</comment>
<feature type="domain" description="VOC" evidence="1">
    <location>
        <begin position="7"/>
        <end position="121"/>
    </location>
</feature>
<protein>
    <submittedName>
        <fullName evidence="2">VOC family protein</fullName>
    </submittedName>
</protein>
<dbReference type="EMBL" id="JBHTCP010000013">
    <property type="protein sequence ID" value="MFC7371453.1"/>
    <property type="molecule type" value="Genomic_DNA"/>
</dbReference>
<dbReference type="RefSeq" id="WP_379748034.1">
    <property type="nucleotide sequence ID" value="NZ_JBHTCP010000013.1"/>
</dbReference>
<organism evidence="2 3">
    <name type="scientific">Fictibacillus iocasae</name>
    <dbReference type="NCBI Taxonomy" id="2715437"/>
    <lineage>
        <taxon>Bacteria</taxon>
        <taxon>Bacillati</taxon>
        <taxon>Bacillota</taxon>
        <taxon>Bacilli</taxon>
        <taxon>Bacillales</taxon>
        <taxon>Fictibacillaceae</taxon>
        <taxon>Fictibacillus</taxon>
    </lineage>
</organism>
<reference evidence="3" key="1">
    <citation type="journal article" date="2019" name="Int. J. Syst. Evol. Microbiol.">
        <title>The Global Catalogue of Microorganisms (GCM) 10K type strain sequencing project: providing services to taxonomists for standard genome sequencing and annotation.</title>
        <authorList>
            <consortium name="The Broad Institute Genomics Platform"/>
            <consortium name="The Broad Institute Genome Sequencing Center for Infectious Disease"/>
            <person name="Wu L."/>
            <person name="Ma J."/>
        </authorList>
    </citation>
    <scope>NUCLEOTIDE SEQUENCE [LARGE SCALE GENOMIC DNA]</scope>
    <source>
        <strain evidence="3">NBRC 106396</strain>
    </source>
</reference>
<keyword evidence="3" id="KW-1185">Reference proteome</keyword>
<evidence type="ECO:0000313" key="2">
    <source>
        <dbReference type="EMBL" id="MFC7371453.1"/>
    </source>
</evidence>
<evidence type="ECO:0000313" key="3">
    <source>
        <dbReference type="Proteomes" id="UP001596549"/>
    </source>
</evidence>
<gene>
    <name evidence="2" type="ORF">ACFQPF_07180</name>
</gene>
<dbReference type="Proteomes" id="UP001596549">
    <property type="component" value="Unassembled WGS sequence"/>
</dbReference>
<dbReference type="PANTHER" id="PTHR39175">
    <property type="entry name" value="FAMILY PROTEIN, PUTATIVE (AFU_ORTHOLOGUE AFUA_3G15060)-RELATED"/>
    <property type="match status" value="1"/>
</dbReference>
<accession>A0ABW2NR60</accession>
<dbReference type="Gene3D" id="3.10.180.10">
    <property type="entry name" value="2,3-Dihydroxybiphenyl 1,2-Dioxygenase, domain 1"/>
    <property type="match status" value="1"/>
</dbReference>
<sequence length="124" mass="14276">MKIQIKRFDHIQLCIPAGAENEARAFYTDILGFPEKEKPESLKGNGGAWFQAGEIEVHVGVENRDNYDTKSHPAFEVEDVEAVRAYLEENGVETFNEKPIPNVTRFSFRDPFNNRIEFLSKKRT</sequence>
<proteinExistence type="predicted"/>
<dbReference type="InterPro" id="IPR029068">
    <property type="entry name" value="Glyas_Bleomycin-R_OHBP_Dase"/>
</dbReference>
<dbReference type="PROSITE" id="PS51819">
    <property type="entry name" value="VOC"/>
    <property type="match status" value="1"/>
</dbReference>
<dbReference type="PANTHER" id="PTHR39175:SF1">
    <property type="entry name" value="FAMILY PROTEIN, PUTATIVE (AFU_ORTHOLOGUE AFUA_3G15060)-RELATED"/>
    <property type="match status" value="1"/>
</dbReference>